<gene>
    <name evidence="3" type="ORF">OB960_16465</name>
</gene>
<comment type="caution">
    <text evidence="3">The sequence shown here is derived from an EMBL/GenBank/DDBJ whole genome shotgun (WGS) entry which is preliminary data.</text>
</comment>
<feature type="transmembrane region" description="Helical" evidence="2">
    <location>
        <begin position="51"/>
        <end position="74"/>
    </location>
</feature>
<evidence type="ECO:0000313" key="4">
    <source>
        <dbReference type="Proteomes" id="UP001321018"/>
    </source>
</evidence>
<feature type="compositionally biased region" description="Basic and acidic residues" evidence="1">
    <location>
        <begin position="312"/>
        <end position="350"/>
    </location>
</feature>
<accession>A0AAP2Z168</accession>
<sequence length="360" mass="39089">MSGRAPTFLRYTIAGAVVLWVALSQLGVLAFGYGILASVVPGVPTLTLEMLVGFVASPVFVVALGVSFAVSAVIGRARYGSLAAFSVAATKRVDDLFGYSLFDEPLVEGRIRHDEVSWRCRYWDDDRVEVVRRECPFCGLELIESFLPHHVVFGANTAFDPGEQVRETADEAWTDVFGEETAEDRTETLALSCPQCNFSIPGEKDVMEGQDGARATFRGHVERMKSGNARGNPFEEYAVAARRAASDDPTPGDLWDAYVGRQSDPTLLRIGVQPASGSTSASASPSSTSPSPDRDADGTERPSSNAVAARGVPDRDRDQDRNADTESDRNRDDTQDRNRGQNVRRRDPAHTPETATRGGE</sequence>
<feature type="transmembrane region" description="Helical" evidence="2">
    <location>
        <begin position="12"/>
        <end position="39"/>
    </location>
</feature>
<organism evidence="3 4">
    <name type="scientific">Natronoglomus mannanivorans</name>
    <dbReference type="NCBI Taxonomy" id="2979990"/>
    <lineage>
        <taxon>Archaea</taxon>
        <taxon>Methanobacteriati</taxon>
        <taxon>Methanobacteriota</taxon>
        <taxon>Stenosarchaea group</taxon>
        <taxon>Halobacteria</taxon>
        <taxon>Halobacteriales</taxon>
        <taxon>Natrialbaceae</taxon>
        <taxon>Natronoglomus</taxon>
    </lineage>
</organism>
<reference evidence="3" key="1">
    <citation type="submission" date="2022-09" db="EMBL/GenBank/DDBJ databases">
        <title>Enrichment on poylsaccharides allowed isolation of novel metabolic and taxonomic groups of Haloarchaea.</title>
        <authorList>
            <person name="Sorokin D.Y."/>
            <person name="Elcheninov A.G."/>
            <person name="Khizhniak T.V."/>
            <person name="Kolganova T.V."/>
            <person name="Kublanov I.V."/>
        </authorList>
    </citation>
    <scope>NUCLEOTIDE SEQUENCE</scope>
    <source>
        <strain evidence="3">AArc-xg1-1</strain>
    </source>
</reference>
<feature type="region of interest" description="Disordered" evidence="1">
    <location>
        <begin position="272"/>
        <end position="360"/>
    </location>
</feature>
<dbReference type="Proteomes" id="UP001321018">
    <property type="component" value="Unassembled WGS sequence"/>
</dbReference>
<evidence type="ECO:0000256" key="2">
    <source>
        <dbReference type="SAM" id="Phobius"/>
    </source>
</evidence>
<evidence type="ECO:0000256" key="1">
    <source>
        <dbReference type="SAM" id="MobiDB-lite"/>
    </source>
</evidence>
<evidence type="ECO:0000313" key="3">
    <source>
        <dbReference type="EMBL" id="MCU4742982.1"/>
    </source>
</evidence>
<keyword evidence="2" id="KW-0812">Transmembrane</keyword>
<protein>
    <submittedName>
        <fullName evidence="3">Uncharacterized protein</fullName>
    </submittedName>
</protein>
<feature type="compositionally biased region" description="Low complexity" evidence="1">
    <location>
        <begin position="274"/>
        <end position="291"/>
    </location>
</feature>
<dbReference type="EMBL" id="JAOPKA010000011">
    <property type="protein sequence ID" value="MCU4742982.1"/>
    <property type="molecule type" value="Genomic_DNA"/>
</dbReference>
<dbReference type="RefSeq" id="WP_338004789.1">
    <property type="nucleotide sequence ID" value="NZ_JAOPKA010000011.1"/>
</dbReference>
<name>A0AAP2Z168_9EURY</name>
<proteinExistence type="predicted"/>
<dbReference type="AlphaFoldDB" id="A0AAP2Z168"/>
<keyword evidence="2" id="KW-0472">Membrane</keyword>
<keyword evidence="2" id="KW-1133">Transmembrane helix</keyword>